<dbReference type="PANTHER" id="PTHR43798:SF33">
    <property type="entry name" value="HYDROLASE, PUTATIVE (AFU_ORTHOLOGUE AFUA_2G14860)-RELATED"/>
    <property type="match status" value="1"/>
</dbReference>
<gene>
    <name evidence="2" type="ORF">EV139_2746</name>
</gene>
<dbReference type="SUPFAM" id="SSF53474">
    <property type="entry name" value="alpha/beta-Hydrolases"/>
    <property type="match status" value="1"/>
</dbReference>
<dbReference type="PANTHER" id="PTHR43798">
    <property type="entry name" value="MONOACYLGLYCEROL LIPASE"/>
    <property type="match status" value="1"/>
</dbReference>
<dbReference type="GO" id="GO:0003824">
    <property type="term" value="F:catalytic activity"/>
    <property type="evidence" value="ECO:0007669"/>
    <property type="project" value="InterPro"/>
</dbReference>
<name>A0A4Q7TMP1_9MICO</name>
<evidence type="ECO:0000259" key="1">
    <source>
        <dbReference type="Pfam" id="PF12697"/>
    </source>
</evidence>
<dbReference type="PRINTS" id="PR00111">
    <property type="entry name" value="ABHYDROLASE"/>
</dbReference>
<proteinExistence type="predicted"/>
<dbReference type="AlphaFoldDB" id="A0A4Q7TMP1"/>
<comment type="caution">
    <text evidence="2">The sequence shown here is derived from an EMBL/GenBank/DDBJ whole genome shotgun (WGS) entry which is preliminary data.</text>
</comment>
<dbReference type="RefSeq" id="WP_130454980.1">
    <property type="nucleotide sequence ID" value="NZ_QYAG01000003.1"/>
</dbReference>
<dbReference type="Gene3D" id="3.40.50.1820">
    <property type="entry name" value="alpha/beta hydrolase"/>
    <property type="match status" value="1"/>
</dbReference>
<sequence length="290" mass="30792">MNTGTAPSSVPTLGTDTRAWLYGAPEGPTLILVHGFRGDHHGLEGIAQALVAAAPELRVVVPDLPGFGESPAIPGRTHDIALYGEWLRAFAGEVAPGGFAVLGHSFGSLVVASALAGGLAPRRTVLINPISAPALEGPQAVMTQLAIAYYRAADLLPERAARGLLGNRLIVRVMSEVMAKTRDPELRAWIHGQHASYFSTFSDPTTLLEAFRASVSHTVTEYADAFTMPTLLIAGDRDDITPLAKQLELQRRISGAELRILPGTGHLVHYEAVAEAVGEIAGFLRREVTA</sequence>
<keyword evidence="3" id="KW-1185">Reference proteome</keyword>
<reference evidence="2 3" key="1">
    <citation type="journal article" date="2015" name="Stand. Genomic Sci.">
        <title>Genomic Encyclopedia of Bacterial and Archaeal Type Strains, Phase III: the genomes of soil and plant-associated and newly described type strains.</title>
        <authorList>
            <person name="Whitman W.B."/>
            <person name="Woyke T."/>
            <person name="Klenk H.P."/>
            <person name="Zhou Y."/>
            <person name="Lilburn T.G."/>
            <person name="Beck B.J."/>
            <person name="De Vos P."/>
            <person name="Vandamme P."/>
            <person name="Eisen J.A."/>
            <person name="Garrity G."/>
            <person name="Hugenholtz P."/>
            <person name="Kyrpides N.C."/>
        </authorList>
    </citation>
    <scope>NUCLEOTIDE SEQUENCE [LARGE SCALE GENOMIC DNA]</scope>
    <source>
        <strain evidence="2 3">RF6</strain>
    </source>
</reference>
<dbReference type="Pfam" id="PF12697">
    <property type="entry name" value="Abhydrolase_6"/>
    <property type="match status" value="1"/>
</dbReference>
<dbReference type="InterPro" id="IPR029058">
    <property type="entry name" value="AB_hydrolase_fold"/>
</dbReference>
<dbReference type="OrthoDB" id="5195507at2"/>
<dbReference type="InterPro" id="IPR000073">
    <property type="entry name" value="AB_hydrolase_1"/>
</dbReference>
<evidence type="ECO:0000313" key="3">
    <source>
        <dbReference type="Proteomes" id="UP000291832"/>
    </source>
</evidence>
<protein>
    <submittedName>
        <fullName evidence="2">Pimeloyl-ACP methyl ester carboxylesterase</fullName>
    </submittedName>
</protein>
<dbReference type="GO" id="GO:0016020">
    <property type="term" value="C:membrane"/>
    <property type="evidence" value="ECO:0007669"/>
    <property type="project" value="TreeGrafter"/>
</dbReference>
<feature type="domain" description="AB hydrolase-1" evidence="1">
    <location>
        <begin position="30"/>
        <end position="274"/>
    </location>
</feature>
<evidence type="ECO:0000313" key="2">
    <source>
        <dbReference type="EMBL" id="RZT61000.1"/>
    </source>
</evidence>
<dbReference type="PRINTS" id="PR00412">
    <property type="entry name" value="EPOXHYDRLASE"/>
</dbReference>
<dbReference type="InterPro" id="IPR050266">
    <property type="entry name" value="AB_hydrolase_sf"/>
</dbReference>
<accession>A0A4Q7TMP1</accession>
<dbReference type="Proteomes" id="UP000291832">
    <property type="component" value="Unassembled WGS sequence"/>
</dbReference>
<organism evidence="2 3">
    <name type="scientific">Leucobacter luti</name>
    <dbReference type="NCBI Taxonomy" id="340320"/>
    <lineage>
        <taxon>Bacteria</taxon>
        <taxon>Bacillati</taxon>
        <taxon>Actinomycetota</taxon>
        <taxon>Actinomycetes</taxon>
        <taxon>Micrococcales</taxon>
        <taxon>Microbacteriaceae</taxon>
        <taxon>Leucobacter</taxon>
    </lineage>
</organism>
<dbReference type="InterPro" id="IPR000639">
    <property type="entry name" value="Epox_hydrolase-like"/>
</dbReference>
<dbReference type="EMBL" id="SHKI01000007">
    <property type="protein sequence ID" value="RZT61000.1"/>
    <property type="molecule type" value="Genomic_DNA"/>
</dbReference>